<evidence type="ECO:0000256" key="3">
    <source>
        <dbReference type="ARBA" id="ARBA00022630"/>
    </source>
</evidence>
<dbReference type="InterPro" id="IPR013786">
    <property type="entry name" value="AcylCoA_DH/ox_N"/>
</dbReference>
<dbReference type="InterPro" id="IPR037069">
    <property type="entry name" value="AcylCoA_DH/ox_N_sf"/>
</dbReference>
<dbReference type="GO" id="GO:0046359">
    <property type="term" value="P:butyrate catabolic process"/>
    <property type="evidence" value="ECO:0007669"/>
    <property type="project" value="TreeGrafter"/>
</dbReference>
<dbReference type="InterPro" id="IPR036250">
    <property type="entry name" value="AcylCo_DH-like_C"/>
</dbReference>
<keyword evidence="4" id="KW-0274">FAD</keyword>
<evidence type="ECO:0000259" key="6">
    <source>
        <dbReference type="Pfam" id="PF02771"/>
    </source>
</evidence>
<feature type="domain" description="Acyl-CoA dehydrogenase/oxidase N-terminal" evidence="6">
    <location>
        <begin position="1"/>
        <end position="110"/>
    </location>
</feature>
<dbReference type="InterPro" id="IPR046373">
    <property type="entry name" value="Acyl-CoA_Oxase/DH_mid-dom_sf"/>
</dbReference>
<evidence type="ECO:0000259" key="5">
    <source>
        <dbReference type="Pfam" id="PF00441"/>
    </source>
</evidence>
<dbReference type="STRING" id="215250.A0A316YET5"/>
<dbReference type="Pfam" id="PF00441">
    <property type="entry name" value="Acyl-CoA_dh_1"/>
    <property type="match status" value="1"/>
</dbReference>
<protein>
    <submittedName>
        <fullName evidence="7">Acyl-CoA dehydrogenase domain-containing protein</fullName>
    </submittedName>
</protein>
<comment type="similarity">
    <text evidence="2">Belongs to the acyl-CoA dehydrogenase family.</text>
</comment>
<proteinExistence type="inferred from homology"/>
<evidence type="ECO:0000256" key="4">
    <source>
        <dbReference type="ARBA" id="ARBA00022827"/>
    </source>
</evidence>
<dbReference type="InParanoid" id="A0A316YET5"/>
<organism evidence="7 8">
    <name type="scientific">Acaromyces ingoldii</name>
    <dbReference type="NCBI Taxonomy" id="215250"/>
    <lineage>
        <taxon>Eukaryota</taxon>
        <taxon>Fungi</taxon>
        <taxon>Dikarya</taxon>
        <taxon>Basidiomycota</taxon>
        <taxon>Ustilaginomycotina</taxon>
        <taxon>Exobasidiomycetes</taxon>
        <taxon>Exobasidiales</taxon>
        <taxon>Cryptobasidiaceae</taxon>
        <taxon>Acaromyces</taxon>
    </lineage>
</organism>
<dbReference type="GeneID" id="37040876"/>
<dbReference type="EMBL" id="KZ819639">
    <property type="protein sequence ID" value="PWN87631.1"/>
    <property type="molecule type" value="Genomic_DNA"/>
</dbReference>
<evidence type="ECO:0000256" key="2">
    <source>
        <dbReference type="ARBA" id="ARBA00009347"/>
    </source>
</evidence>
<accession>A0A316YET5</accession>
<keyword evidence="8" id="KW-1185">Reference proteome</keyword>
<dbReference type="GO" id="GO:0003995">
    <property type="term" value="F:acyl-CoA dehydrogenase activity"/>
    <property type="evidence" value="ECO:0007669"/>
    <property type="project" value="TreeGrafter"/>
</dbReference>
<gene>
    <name evidence="7" type="ORF">FA10DRAFT_233743</name>
</gene>
<dbReference type="Pfam" id="PF02771">
    <property type="entry name" value="Acyl-CoA_dh_N"/>
    <property type="match status" value="1"/>
</dbReference>
<dbReference type="PANTHER" id="PTHR43884:SF12">
    <property type="entry name" value="ISOVALERYL-COA DEHYDROGENASE, MITOCHONDRIAL-RELATED"/>
    <property type="match status" value="1"/>
</dbReference>
<dbReference type="Gene3D" id="1.20.140.10">
    <property type="entry name" value="Butyryl-CoA Dehydrogenase, subunit A, domain 3"/>
    <property type="match status" value="1"/>
</dbReference>
<dbReference type="CDD" id="cd00567">
    <property type="entry name" value="ACAD"/>
    <property type="match status" value="1"/>
</dbReference>
<reference evidence="7 8" key="1">
    <citation type="journal article" date="2018" name="Mol. Biol. Evol.">
        <title>Broad Genomic Sampling Reveals a Smut Pathogenic Ancestry of the Fungal Clade Ustilaginomycotina.</title>
        <authorList>
            <person name="Kijpornyongpan T."/>
            <person name="Mondo S.J."/>
            <person name="Barry K."/>
            <person name="Sandor L."/>
            <person name="Lee J."/>
            <person name="Lipzen A."/>
            <person name="Pangilinan J."/>
            <person name="LaButti K."/>
            <person name="Hainaut M."/>
            <person name="Henrissat B."/>
            <person name="Grigoriev I.V."/>
            <person name="Spatafora J.W."/>
            <person name="Aime M.C."/>
        </authorList>
    </citation>
    <scope>NUCLEOTIDE SEQUENCE [LARGE SCALE GENOMIC DNA]</scope>
    <source>
        <strain evidence="7 8">MCA 4198</strain>
    </source>
</reference>
<dbReference type="Gene3D" id="2.40.110.10">
    <property type="entry name" value="Butyryl-CoA Dehydrogenase, subunit A, domain 2"/>
    <property type="match status" value="1"/>
</dbReference>
<name>A0A316YET5_9BASI</name>
<dbReference type="SUPFAM" id="SSF47203">
    <property type="entry name" value="Acyl-CoA dehydrogenase C-terminal domain-like"/>
    <property type="match status" value="1"/>
</dbReference>
<evidence type="ECO:0000313" key="8">
    <source>
        <dbReference type="Proteomes" id="UP000245768"/>
    </source>
</evidence>
<sequence>MRQAVSGFAQQQLAGVEKLISGCTTDAERFQKTKPIYEAATGAGLIRGQISKPLGGDATSNFSAAIVVEEFYAVDRTASLTIFGTGLGLTPLMMAGNGDQHKKYLAPFLETKGAPLASLVYTEPTGTANYRDVDGPGIQTTARLEGDEWVLNGEKMWATNCAGWDFKGAELQCVLCKDVSVSKGSNASMLLLVSRADIDANKPGAFVVKRHLESAGHKATSGPHVAFKDLRVPKSAILGSVGQGLDITENAFTVSAAIVGAMSVGVMRRAFEVALAYAKKETRGGGAKLIEHQSVADLLIGVKARVETSRLLTWKALSLIDTVGLEAARETAFHAKVFCSDSAVQSVVDCISAVGVSAYSTEMPLASLLNDAICLPIFDGGNVGVRRRQIQKLFLSEQYQPWAASFA</sequence>
<comment type="cofactor">
    <cofactor evidence="1">
        <name>FAD</name>
        <dbReference type="ChEBI" id="CHEBI:57692"/>
    </cofactor>
</comment>
<dbReference type="SUPFAM" id="SSF56645">
    <property type="entry name" value="Acyl-CoA dehydrogenase NM domain-like"/>
    <property type="match status" value="1"/>
</dbReference>
<dbReference type="RefSeq" id="XP_025374829.1">
    <property type="nucleotide sequence ID" value="XM_025518960.1"/>
</dbReference>
<dbReference type="GO" id="GO:0033539">
    <property type="term" value="P:fatty acid beta-oxidation using acyl-CoA dehydrogenase"/>
    <property type="evidence" value="ECO:0007669"/>
    <property type="project" value="TreeGrafter"/>
</dbReference>
<dbReference type="AlphaFoldDB" id="A0A316YET5"/>
<dbReference type="OrthoDB" id="435240at2759"/>
<evidence type="ECO:0000256" key="1">
    <source>
        <dbReference type="ARBA" id="ARBA00001974"/>
    </source>
</evidence>
<feature type="domain" description="Acyl-CoA dehydrogenase/oxidase C-terminal" evidence="5">
    <location>
        <begin position="242"/>
        <end position="392"/>
    </location>
</feature>
<dbReference type="GO" id="GO:0050660">
    <property type="term" value="F:flavin adenine dinucleotide binding"/>
    <property type="evidence" value="ECO:0007669"/>
    <property type="project" value="InterPro"/>
</dbReference>
<dbReference type="PANTHER" id="PTHR43884">
    <property type="entry name" value="ACYL-COA DEHYDROGENASE"/>
    <property type="match status" value="1"/>
</dbReference>
<dbReference type="Proteomes" id="UP000245768">
    <property type="component" value="Unassembled WGS sequence"/>
</dbReference>
<dbReference type="InterPro" id="IPR009100">
    <property type="entry name" value="AcylCoA_DH/oxidase_NM_dom_sf"/>
</dbReference>
<dbReference type="Gene3D" id="1.10.540.10">
    <property type="entry name" value="Acyl-CoA dehydrogenase/oxidase, N-terminal domain"/>
    <property type="match status" value="1"/>
</dbReference>
<dbReference type="InterPro" id="IPR009075">
    <property type="entry name" value="AcylCo_DH/oxidase_C"/>
</dbReference>
<keyword evidence="3" id="KW-0285">Flavoprotein</keyword>
<evidence type="ECO:0000313" key="7">
    <source>
        <dbReference type="EMBL" id="PWN87631.1"/>
    </source>
</evidence>